<evidence type="ECO:0000256" key="2">
    <source>
        <dbReference type="ARBA" id="ARBA00044777"/>
    </source>
</evidence>
<dbReference type="EMBL" id="CP045119">
    <property type="protein sequence ID" value="QIN83017.1"/>
    <property type="molecule type" value="Genomic_DNA"/>
</dbReference>
<reference evidence="3 4" key="1">
    <citation type="submission" date="2019-10" db="EMBL/GenBank/DDBJ databases">
        <title>Rubrobacter sp nov SCSIO 52090 isolated from a deep-sea sediment in the South China Sea.</title>
        <authorList>
            <person name="Chen R.W."/>
        </authorList>
    </citation>
    <scope>NUCLEOTIDE SEQUENCE [LARGE SCALE GENOMIC DNA]</scope>
    <source>
        <strain evidence="3 4">SCSIO 52909</strain>
    </source>
</reference>
<evidence type="ECO:0000256" key="1">
    <source>
        <dbReference type="ARBA" id="ARBA00022829"/>
    </source>
</evidence>
<dbReference type="Pfam" id="PF02616">
    <property type="entry name" value="SMC_ScpA"/>
    <property type="match status" value="1"/>
</dbReference>
<keyword evidence="1" id="KW-0159">Chromosome partition</keyword>
<dbReference type="Proteomes" id="UP000501452">
    <property type="component" value="Chromosome"/>
</dbReference>
<dbReference type="KEGG" id="rub:GBA63_10415"/>
<dbReference type="Gene3D" id="6.10.250.2410">
    <property type="match status" value="1"/>
</dbReference>
<protein>
    <recommendedName>
        <fullName evidence="2">Segregation and condensation protein A</fullName>
    </recommendedName>
</protein>
<dbReference type="AlphaFoldDB" id="A0A6G8Q9M8"/>
<name>A0A6G8Q9M8_9ACTN</name>
<keyword evidence="4" id="KW-1185">Reference proteome</keyword>
<evidence type="ECO:0000313" key="4">
    <source>
        <dbReference type="Proteomes" id="UP000501452"/>
    </source>
</evidence>
<dbReference type="InterPro" id="IPR003768">
    <property type="entry name" value="ScpA"/>
</dbReference>
<dbReference type="RefSeq" id="WP_166175898.1">
    <property type="nucleotide sequence ID" value="NZ_CP045119.1"/>
</dbReference>
<evidence type="ECO:0000313" key="3">
    <source>
        <dbReference type="EMBL" id="QIN83017.1"/>
    </source>
</evidence>
<gene>
    <name evidence="3" type="ORF">GBA63_10415</name>
</gene>
<proteinExistence type="predicted"/>
<organism evidence="3 4">
    <name type="scientific">Rubrobacter tropicus</name>
    <dbReference type="NCBI Taxonomy" id="2653851"/>
    <lineage>
        <taxon>Bacteria</taxon>
        <taxon>Bacillati</taxon>
        <taxon>Actinomycetota</taxon>
        <taxon>Rubrobacteria</taxon>
        <taxon>Rubrobacterales</taxon>
        <taxon>Rubrobacteraceae</taxon>
        <taxon>Rubrobacter</taxon>
    </lineage>
</organism>
<dbReference type="PANTHER" id="PTHR33969:SF2">
    <property type="entry name" value="SEGREGATION AND CONDENSATION PROTEIN A"/>
    <property type="match status" value="1"/>
</dbReference>
<dbReference type="GO" id="GO:0007059">
    <property type="term" value="P:chromosome segregation"/>
    <property type="evidence" value="ECO:0007669"/>
    <property type="project" value="UniProtKB-KW"/>
</dbReference>
<accession>A0A6G8Q9M8</accession>
<sequence length="244" mass="26701">MTFESAGRSLADFTVELDVYSGPYEWLLALILKDELEIFEVPLRELVDLYAGSRDPEAPNALDRDTDFAGSAAALILLKSRTLSPAVEPDAEGDDAVAVSPEELAERLQEYLKIRRASEDLRARFARAAGHYPSAHVVPPKPGRLRVAEDRVTLAARRAFSRLLEPPVRHLGPITVTLQELAGLIRTSLLRGPVSYEELTRNMDRLRSAVAFAAVLSLAQEGSVKLVQPEPLGALTLEPLETPG</sequence>
<dbReference type="PANTHER" id="PTHR33969">
    <property type="entry name" value="SEGREGATION AND CONDENSATION PROTEIN A"/>
    <property type="match status" value="1"/>
</dbReference>